<feature type="region of interest" description="Disordered" evidence="1">
    <location>
        <begin position="60"/>
        <end position="80"/>
    </location>
</feature>
<dbReference type="EMBL" id="KN824294">
    <property type="protein sequence ID" value="KIM28227.1"/>
    <property type="molecule type" value="Genomic_DNA"/>
</dbReference>
<evidence type="ECO:0000256" key="2">
    <source>
        <dbReference type="SAM" id="Phobius"/>
    </source>
</evidence>
<feature type="compositionally biased region" description="Basic and acidic residues" evidence="1">
    <location>
        <begin position="327"/>
        <end position="344"/>
    </location>
</feature>
<feature type="region of interest" description="Disordered" evidence="1">
    <location>
        <begin position="182"/>
        <end position="363"/>
    </location>
</feature>
<reference evidence="4" key="2">
    <citation type="submission" date="2015-01" db="EMBL/GenBank/DDBJ databases">
        <title>Evolutionary Origins and Diversification of the Mycorrhizal Mutualists.</title>
        <authorList>
            <consortium name="DOE Joint Genome Institute"/>
            <consortium name="Mycorrhizal Genomics Consortium"/>
            <person name="Kohler A."/>
            <person name="Kuo A."/>
            <person name="Nagy L.G."/>
            <person name="Floudas D."/>
            <person name="Copeland A."/>
            <person name="Barry K.W."/>
            <person name="Cichocki N."/>
            <person name="Veneault-Fourrey C."/>
            <person name="LaButti K."/>
            <person name="Lindquist E.A."/>
            <person name="Lipzen A."/>
            <person name="Lundell T."/>
            <person name="Morin E."/>
            <person name="Murat C."/>
            <person name="Riley R."/>
            <person name="Ohm R."/>
            <person name="Sun H."/>
            <person name="Tunlid A."/>
            <person name="Henrissat B."/>
            <person name="Grigoriev I.V."/>
            <person name="Hibbett D.S."/>
            <person name="Martin F."/>
        </authorList>
    </citation>
    <scope>NUCLEOTIDE SEQUENCE [LARGE SCALE GENOMIC DNA]</scope>
    <source>
        <strain evidence="4">MAFF 305830</strain>
    </source>
</reference>
<feature type="compositionally biased region" description="Low complexity" evidence="1">
    <location>
        <begin position="290"/>
        <end position="309"/>
    </location>
</feature>
<organism evidence="3 4">
    <name type="scientific">Serendipita vermifera MAFF 305830</name>
    <dbReference type="NCBI Taxonomy" id="933852"/>
    <lineage>
        <taxon>Eukaryota</taxon>
        <taxon>Fungi</taxon>
        <taxon>Dikarya</taxon>
        <taxon>Basidiomycota</taxon>
        <taxon>Agaricomycotina</taxon>
        <taxon>Agaricomycetes</taxon>
        <taxon>Sebacinales</taxon>
        <taxon>Serendipitaceae</taxon>
        <taxon>Serendipita</taxon>
    </lineage>
</organism>
<keyword evidence="2" id="KW-0812">Transmembrane</keyword>
<keyword evidence="4" id="KW-1185">Reference proteome</keyword>
<keyword evidence="2" id="KW-0472">Membrane</keyword>
<name>A0A0C2XGH8_SERVB</name>
<dbReference type="AlphaFoldDB" id="A0A0C2XGH8"/>
<dbReference type="STRING" id="933852.A0A0C2XGH8"/>
<sequence>MANDLLSLSSVDTPWFVHVAAEPLLQLLKANPHLNVTELASTPPSNPFLFDRNQLQKRDSCYRNDNNNNNNNNNNNPPSSGPSGALIGGIVGGVLGGILLIVLAWFLWRRKRNQRLQKQQQQNLNNPNTNTMGFPPGAMPTPYDPGQGVTPPMMKQAGPGGFAMMNNGSGTGPNFTSAAYPAPPSSAGWSGTGSGTNSTAPLTSNPVGGNPQERQSYYNYAPPPPDNGMAGFMPSAANNGGQWNSSTNLTGTTAGGGPMYSGTPSPPPPSSTPGATSNYSGGTGYAPWAIPHSSSPGPSVSGIASGSSSPAPPPHGPPGGMFFPSAAEEKAHYSRRNGKEDEARAGMTAPTPAPPAYEPYRGQ</sequence>
<dbReference type="Proteomes" id="UP000054097">
    <property type="component" value="Unassembled WGS sequence"/>
</dbReference>
<feature type="compositionally biased region" description="Polar residues" evidence="1">
    <location>
        <begin position="236"/>
        <end position="252"/>
    </location>
</feature>
<feature type="region of interest" description="Disordered" evidence="1">
    <location>
        <begin position="117"/>
        <end position="143"/>
    </location>
</feature>
<feature type="compositionally biased region" description="Polar residues" evidence="1">
    <location>
        <begin position="202"/>
        <end position="218"/>
    </location>
</feature>
<evidence type="ECO:0000313" key="4">
    <source>
        <dbReference type="Proteomes" id="UP000054097"/>
    </source>
</evidence>
<dbReference type="HOGENOM" id="CLU_763255_0_0_1"/>
<reference evidence="3 4" key="1">
    <citation type="submission" date="2014-04" db="EMBL/GenBank/DDBJ databases">
        <authorList>
            <consortium name="DOE Joint Genome Institute"/>
            <person name="Kuo A."/>
            <person name="Zuccaro A."/>
            <person name="Kohler A."/>
            <person name="Nagy L.G."/>
            <person name="Floudas D."/>
            <person name="Copeland A."/>
            <person name="Barry K.W."/>
            <person name="Cichocki N."/>
            <person name="Veneault-Fourrey C."/>
            <person name="LaButti K."/>
            <person name="Lindquist E.A."/>
            <person name="Lipzen A."/>
            <person name="Lundell T."/>
            <person name="Morin E."/>
            <person name="Murat C."/>
            <person name="Sun H."/>
            <person name="Tunlid A."/>
            <person name="Henrissat B."/>
            <person name="Grigoriev I.V."/>
            <person name="Hibbett D.S."/>
            <person name="Martin F."/>
            <person name="Nordberg H.P."/>
            <person name="Cantor M.N."/>
            <person name="Hua S.X."/>
        </authorList>
    </citation>
    <scope>NUCLEOTIDE SEQUENCE [LARGE SCALE GENOMIC DNA]</scope>
    <source>
        <strain evidence="3 4">MAFF 305830</strain>
    </source>
</reference>
<dbReference type="OrthoDB" id="10398792at2759"/>
<feature type="compositionally biased region" description="Low complexity" evidence="1">
    <location>
        <begin position="64"/>
        <end position="76"/>
    </location>
</feature>
<keyword evidence="2" id="KW-1133">Transmembrane helix</keyword>
<gene>
    <name evidence="3" type="ORF">M408DRAFT_329581</name>
</gene>
<proteinExistence type="predicted"/>
<evidence type="ECO:0000313" key="3">
    <source>
        <dbReference type="EMBL" id="KIM28227.1"/>
    </source>
</evidence>
<evidence type="ECO:0000256" key="1">
    <source>
        <dbReference type="SAM" id="MobiDB-lite"/>
    </source>
</evidence>
<feature type="compositionally biased region" description="Low complexity" evidence="1">
    <location>
        <begin position="182"/>
        <end position="201"/>
    </location>
</feature>
<feature type="compositionally biased region" description="Low complexity" evidence="1">
    <location>
        <begin position="117"/>
        <end position="126"/>
    </location>
</feature>
<accession>A0A0C2XGH8</accession>
<feature type="transmembrane region" description="Helical" evidence="2">
    <location>
        <begin position="85"/>
        <end position="108"/>
    </location>
</feature>
<protein>
    <submittedName>
        <fullName evidence="3">Uncharacterized protein</fullName>
    </submittedName>
</protein>